<evidence type="ECO:0000256" key="5">
    <source>
        <dbReference type="ARBA" id="ARBA00022737"/>
    </source>
</evidence>
<evidence type="ECO:0000256" key="11">
    <source>
        <dbReference type="SAM" id="SignalP"/>
    </source>
</evidence>
<sequence length="2199" mass="244599">MQKKTLSLLLAATMVFSSAEGALAAAVGSEKPMAVHTKTPQTSAIVKKFEASQHNVAVKNEKFSYIVEFSQEGMRASVKEKLKKMKDVKIFYDYHILFKAVSIQTYPEQAEVIRTLPGVKSVERCGTLEPLMENARKVVKVDKATDYLKAINATNPEIGKHYDGRGMLIANIDTGMDYKHKDMRLDDEALSAAKIQEKNLKPEDKPFYLSPKVPRSFNYLSGGAITKEMYDDGSDYHDPHGMHISGILAANATEQDLQAKNGIRGIAPNAQLMAYKMYSDASDGFAGDETMFHAFEDCIQHGADVISISSGFTGTGLVGEKYWEAIRGLRKADIPVCVATGNYATSASDSSWDRYSNNALNMTDTGNVTRTAAHEDAIAVASSRNTVVEFNGVKIGGKDMRYAQIGAFFDKKHFTQKDYDFIYLGKCQDADIAGKDVKGKIVVMDRIFSTDMKYAFQKVKNKGAVGVIVVNTVNYYNRDDWENVPAMGYEQDERTQVQVFSLSGYDGRDLWDMITGKQFHDAQDKQNKKGDYRIDMKAFDAHKPAVGQEKRLPVEFLNDKIKWGDEEVPAGSTSWGPRTDLLLKPDVSAPGKNIYSTLNVINGVSTYQYMSGTSMATPVVSASTVLIRPRLKQIEKDPLIKGSGIDLVSLTKIMLQNTARPMKDPTTKDEKNQTLFASPRQQGAGIIDVDKALKNNVIVSVKAKGGDGQYNDYGSASLREIKDGSKDFTVTLRNISDRDLTFNVSASPVTTDGETPVKKLDEEYKDEKSQDGQKIVAEIHPKKVEGARVSLGSETITVPAHSSYNLAAKMETGKANNQFVESFLSFESKEAADSKNENAQPSLSMPVMGFAGDWNKETIIDKWAWEDGSKSKGIVGHDDEGNLKRPGTMNRGRGGEHGIDLFNPAGVIQNTEDGNPNFEQDPAFFSLNNSMDFTQQTTGDSKIVDGYTTDKMVTPTPLILRSAYDAKVAIVNQQEEAGQRNLKVLSVQQFIKGILNCKSNTAKGLKKSKMKVFPEMQWDGKVYSPKQVQFGANYIEPGLTPLAEGQYYYKFQYRLTPDYPYQVSYVPVKVDNTAPKILSVDCSNPDEIKVVAKDTYHQNPDKSKTWFNYDQKQNPEAFKEVSNKLWFLGASFVDEYGDLIKEPNLKVLNKGYDANTGETHYVIKGANSDLQGKTLELAALDGATNFSDTFRVKFDKNLTDGKLKYEVNAKANEDEDGYKADDKYAIDGSKLKTAAPLENKPAEEKQEDDKKVEGTPEILLDKTHSTTGKIEDTDLRKMPKPKTYNKYDFVTGEEKPYIDYGDYNNKLDADGNPLFYENGDSMEYAKETMEGLNKKGYVGKITPDEDGGFRVSGTLKNVSKKAKLYYQSATMMKTGKRAEVMTFNYDDKNNTLSFDFYGNKDDVNNDKGTNYERDIKLFVVDQQGDSKPIFFRMPEKKKKAEKVFHPVESKVGDIEELSNGDLNGKVTAEKDVNGNTVFKMREELKIYKGYAVKITSFNPGKNGLKPLSSDVYYCDASRCEQGEDYGKDENVRFNILQGFNHINYKVYKIALDEKGNAIKVNDKVELKEENLISEKGKCVYFDKDAVQLNMDKNFFNPTDDNNLYVRKSPLVMKGVVGDKGGFNWHLRINESIVGEHLIYGDLKSDNSRPFEVKIPFEDGDRLDWAAKDYSGNGMPGNIKDGEGNIVQKALKTQYHLYLDDVKPEVTISKDSVENGQAIPYDTDKKLYVGVTDKRTNGKEGKIQEKEIFINGNPYIADTNLEKYGDAPYEIKVVAKDYARNTTVKIVSFHPDQDKLVETPNAKVTIQFHGGEGTMAPIQVAQGEDFALPECTLTAPEGKIFAGWRVEEANAFMDGVARTRGSVRSTVNEDLKGLRQPGEVLNATKSLDITAVFKNAKPVEKVTVNFEKNGGQGMTQSTEVAKGDKIILPKNGLQAPAGKAFEGWDVSGKLMQPGQEVIVKNGMTITAKWKDAAKPAPVEPTPSTQTESGNGESTGNWINLTPSGGNSTQTAPQESKKAPNVKDDFTGHWGETAIRIALQKGYFNDIAGDMVFMPNLPITRAQFVTVLGRHAKVDISKYQTPTYKDLKAGDYANPYIAWAAENKIVYGVGDNRFAPDKTLDRAEMATILYRYSNTLNIKLKEAEQVPKYTDFNTIPKWAQEAVMHMSRYEILHGNKDNTFAPKDTFTRAQLAQVIYQLGDL</sequence>
<dbReference type="InterPro" id="IPR003137">
    <property type="entry name" value="PA_domain"/>
</dbReference>
<dbReference type="InterPro" id="IPR023828">
    <property type="entry name" value="Peptidase_S8_Ser-AS"/>
</dbReference>
<comment type="caution">
    <text evidence="13">The sequence shown here is derived from an EMBL/GenBank/DDBJ whole genome shotgun (WGS) entry which is preliminary data.</text>
</comment>
<dbReference type="Pfam" id="PF00082">
    <property type="entry name" value="Peptidase_S8"/>
    <property type="match status" value="1"/>
</dbReference>
<dbReference type="Gene3D" id="2.60.40.4270">
    <property type="entry name" value="Listeria-Bacteroides repeat domain"/>
    <property type="match status" value="1"/>
</dbReference>
<feature type="domain" description="SLH" evidence="12">
    <location>
        <begin position="2078"/>
        <end position="2141"/>
    </location>
</feature>
<dbReference type="InterPro" id="IPR001119">
    <property type="entry name" value="SLH_dom"/>
</dbReference>
<dbReference type="RefSeq" id="WP_068366049.1">
    <property type="nucleotide sequence ID" value="NZ_KQ960155.1"/>
</dbReference>
<dbReference type="PANTHER" id="PTHR43806">
    <property type="entry name" value="PEPTIDASE S8"/>
    <property type="match status" value="1"/>
</dbReference>
<feature type="compositionally biased region" description="Basic and acidic residues" evidence="10">
    <location>
        <begin position="871"/>
        <end position="883"/>
    </location>
</feature>
<dbReference type="InterPro" id="IPR015500">
    <property type="entry name" value="Peptidase_S8_subtilisin-rel"/>
</dbReference>
<feature type="region of interest" description="Disordered" evidence="10">
    <location>
        <begin position="1232"/>
        <end position="1254"/>
    </location>
</feature>
<dbReference type="InterPro" id="IPR050131">
    <property type="entry name" value="Peptidase_S8_subtilisin-like"/>
</dbReference>
<comment type="similarity">
    <text evidence="1 9">Belongs to the peptidase S8 family.</text>
</comment>
<keyword evidence="2" id="KW-0964">Secreted</keyword>
<dbReference type="PRINTS" id="PR00723">
    <property type="entry name" value="SUBTILISIN"/>
</dbReference>
<dbReference type="PANTHER" id="PTHR43806:SF11">
    <property type="entry name" value="CEREVISIN-RELATED"/>
    <property type="match status" value="1"/>
</dbReference>
<feature type="compositionally biased region" description="Basic and acidic residues" evidence="10">
    <location>
        <begin position="1240"/>
        <end position="1254"/>
    </location>
</feature>
<dbReference type="STRING" id="755172.HMPREF1863_00068"/>
<dbReference type="Pfam" id="PF02225">
    <property type="entry name" value="PA"/>
    <property type="match status" value="1"/>
</dbReference>
<dbReference type="Proteomes" id="UP000070442">
    <property type="component" value="Unassembled WGS sequence"/>
</dbReference>
<dbReference type="InterPro" id="IPR042229">
    <property type="entry name" value="Listeria/Bacterioides_rpt_sf"/>
</dbReference>
<feature type="compositionally biased region" description="Basic and acidic residues" evidence="10">
    <location>
        <begin position="2013"/>
        <end position="2023"/>
    </location>
</feature>
<evidence type="ECO:0000256" key="1">
    <source>
        <dbReference type="ARBA" id="ARBA00011073"/>
    </source>
</evidence>
<dbReference type="PROSITE" id="PS51892">
    <property type="entry name" value="SUBTILASE"/>
    <property type="match status" value="1"/>
</dbReference>
<keyword evidence="14" id="KW-1185">Reference proteome</keyword>
<dbReference type="InterPro" id="IPR010435">
    <property type="entry name" value="C5a/SBT2-like_Fn3"/>
</dbReference>
<dbReference type="InterPro" id="IPR046450">
    <property type="entry name" value="PA_dom_sf"/>
</dbReference>
<feature type="compositionally biased region" description="Polar residues" evidence="10">
    <location>
        <begin position="1980"/>
        <end position="2012"/>
    </location>
</feature>
<dbReference type="Gene3D" id="3.40.50.200">
    <property type="entry name" value="Peptidase S8/S53 domain"/>
    <property type="match status" value="1"/>
</dbReference>
<accession>A0A134AKW8</accession>
<keyword evidence="3 9" id="KW-0645">Protease</keyword>
<dbReference type="OrthoDB" id="9798386at2"/>
<organism evidence="13 14">
    <name type="scientific">Aedoeadaptatus coxii</name>
    <dbReference type="NCBI Taxonomy" id="755172"/>
    <lineage>
        <taxon>Bacteria</taxon>
        <taxon>Bacillati</taxon>
        <taxon>Bacillota</taxon>
        <taxon>Tissierellia</taxon>
        <taxon>Tissierellales</taxon>
        <taxon>Peptoniphilaceae</taxon>
        <taxon>Aedoeadaptatus</taxon>
    </lineage>
</organism>
<feature type="signal peptide" evidence="11">
    <location>
        <begin position="1"/>
        <end position="24"/>
    </location>
</feature>
<dbReference type="InterPro" id="IPR000209">
    <property type="entry name" value="Peptidase_S8/S53_dom"/>
</dbReference>
<keyword evidence="5" id="KW-0677">Repeat</keyword>
<dbReference type="PATRIC" id="fig|755172.3.peg.66"/>
<dbReference type="InterPro" id="IPR022398">
    <property type="entry name" value="Peptidase_S8_His-AS"/>
</dbReference>
<evidence type="ECO:0000256" key="2">
    <source>
        <dbReference type="ARBA" id="ARBA00022512"/>
    </source>
</evidence>
<evidence type="ECO:0000259" key="12">
    <source>
        <dbReference type="PROSITE" id="PS51272"/>
    </source>
</evidence>
<dbReference type="PROSITE" id="PS00137">
    <property type="entry name" value="SUBTILASE_HIS"/>
    <property type="match status" value="1"/>
</dbReference>
<keyword evidence="4 11" id="KW-0732">Signal</keyword>
<gene>
    <name evidence="13" type="ORF">HMPREF1863_00068</name>
</gene>
<feature type="active site" description="Charge relay system" evidence="8 9">
    <location>
        <position position="173"/>
    </location>
</feature>
<feature type="active site" description="Charge relay system" evidence="8 9">
    <location>
        <position position="614"/>
    </location>
</feature>
<dbReference type="CDD" id="cd07475">
    <property type="entry name" value="Peptidases_S8_C5a_Peptidase"/>
    <property type="match status" value="1"/>
</dbReference>
<dbReference type="GO" id="GO:0004252">
    <property type="term" value="F:serine-type endopeptidase activity"/>
    <property type="evidence" value="ECO:0007669"/>
    <property type="project" value="UniProtKB-UniRule"/>
</dbReference>
<dbReference type="SUPFAM" id="SSF52025">
    <property type="entry name" value="PA domain"/>
    <property type="match status" value="1"/>
</dbReference>
<evidence type="ECO:0000256" key="4">
    <source>
        <dbReference type="ARBA" id="ARBA00022729"/>
    </source>
</evidence>
<dbReference type="Pfam" id="PF00395">
    <property type="entry name" value="SLH"/>
    <property type="match status" value="3"/>
</dbReference>
<dbReference type="SUPFAM" id="SSF52743">
    <property type="entry name" value="Subtilisin-like"/>
    <property type="match status" value="1"/>
</dbReference>
<dbReference type="PROSITE" id="PS00138">
    <property type="entry name" value="SUBTILASE_SER"/>
    <property type="match status" value="1"/>
</dbReference>
<dbReference type="GO" id="GO:0006508">
    <property type="term" value="P:proteolysis"/>
    <property type="evidence" value="ECO:0007669"/>
    <property type="project" value="UniProtKB-KW"/>
</dbReference>
<feature type="chain" id="PRO_5007461733" description="SLH domain-containing protein" evidence="11">
    <location>
        <begin position="25"/>
        <end position="2199"/>
    </location>
</feature>
<feature type="region of interest" description="Disordered" evidence="10">
    <location>
        <begin position="871"/>
        <end position="894"/>
    </location>
</feature>
<evidence type="ECO:0000256" key="3">
    <source>
        <dbReference type="ARBA" id="ARBA00022670"/>
    </source>
</evidence>
<name>A0A134AKW8_9FIRM</name>
<reference evidence="14" key="1">
    <citation type="submission" date="2016-01" db="EMBL/GenBank/DDBJ databases">
        <authorList>
            <person name="Mitreva M."/>
            <person name="Pepin K.H."/>
            <person name="Mihindukulasuriya K.A."/>
            <person name="Fulton R."/>
            <person name="Fronick C."/>
            <person name="O'Laughlin M."/>
            <person name="Miner T."/>
            <person name="Herter B."/>
            <person name="Rosa B.A."/>
            <person name="Cordes M."/>
            <person name="Tomlinson C."/>
            <person name="Wollam A."/>
            <person name="Palsikar V.B."/>
            <person name="Mardis E.R."/>
            <person name="Wilson R.K."/>
        </authorList>
    </citation>
    <scope>NUCLEOTIDE SEQUENCE [LARGE SCALE GENOMIC DNA]</scope>
    <source>
        <strain evidence="14">DNF00729</strain>
    </source>
</reference>
<evidence type="ECO:0000256" key="7">
    <source>
        <dbReference type="ARBA" id="ARBA00022825"/>
    </source>
</evidence>
<proteinExistence type="inferred from homology"/>
<dbReference type="InterPro" id="IPR036852">
    <property type="entry name" value="Peptidase_S8/S53_dom_sf"/>
</dbReference>
<evidence type="ECO:0000256" key="8">
    <source>
        <dbReference type="PIRSR" id="PIRSR615500-1"/>
    </source>
</evidence>
<dbReference type="InterPro" id="IPR034216">
    <property type="entry name" value="C5a_Peptidase"/>
</dbReference>
<protein>
    <recommendedName>
        <fullName evidence="12">SLH domain-containing protein</fullName>
    </recommendedName>
</protein>
<dbReference type="EMBL" id="LSDG01000002">
    <property type="protein sequence ID" value="KXB68357.1"/>
    <property type="molecule type" value="Genomic_DNA"/>
</dbReference>
<keyword evidence="6 9" id="KW-0378">Hydrolase</keyword>
<feature type="domain" description="SLH" evidence="12">
    <location>
        <begin position="2016"/>
        <end position="2077"/>
    </location>
</feature>
<evidence type="ECO:0000313" key="14">
    <source>
        <dbReference type="Proteomes" id="UP000070442"/>
    </source>
</evidence>
<feature type="region of interest" description="Disordered" evidence="10">
    <location>
        <begin position="1969"/>
        <end position="2023"/>
    </location>
</feature>
<feature type="domain" description="SLH" evidence="12">
    <location>
        <begin position="2144"/>
        <end position="2199"/>
    </location>
</feature>
<evidence type="ECO:0000256" key="10">
    <source>
        <dbReference type="SAM" id="MobiDB-lite"/>
    </source>
</evidence>
<dbReference type="Gene3D" id="2.60.40.1710">
    <property type="entry name" value="Subtilisin-like superfamily"/>
    <property type="match status" value="1"/>
</dbReference>
<dbReference type="Gene3D" id="3.50.30.30">
    <property type="match status" value="1"/>
</dbReference>
<dbReference type="PROSITE" id="PS51272">
    <property type="entry name" value="SLH"/>
    <property type="match status" value="3"/>
</dbReference>
<dbReference type="GO" id="GO:0016020">
    <property type="term" value="C:membrane"/>
    <property type="evidence" value="ECO:0007669"/>
    <property type="project" value="InterPro"/>
</dbReference>
<evidence type="ECO:0000256" key="9">
    <source>
        <dbReference type="PROSITE-ProRule" id="PRU01240"/>
    </source>
</evidence>
<keyword evidence="2" id="KW-0134">Cell wall</keyword>
<feature type="active site" description="Charge relay system" evidence="8 9">
    <location>
        <position position="240"/>
    </location>
</feature>
<dbReference type="Pfam" id="PF06280">
    <property type="entry name" value="fn3_5"/>
    <property type="match status" value="1"/>
</dbReference>
<keyword evidence="7 9" id="KW-0720">Serine protease</keyword>
<evidence type="ECO:0000313" key="13">
    <source>
        <dbReference type="EMBL" id="KXB68357.1"/>
    </source>
</evidence>
<evidence type="ECO:0000256" key="6">
    <source>
        <dbReference type="ARBA" id="ARBA00022801"/>
    </source>
</evidence>